<dbReference type="KEGG" id="fsy:FsymDg_1370"/>
<evidence type="ECO:0000313" key="2">
    <source>
        <dbReference type="Proteomes" id="UP000001549"/>
    </source>
</evidence>
<name>F8B197_9ACTN</name>
<reference evidence="1 2" key="1">
    <citation type="submission" date="2011-05" db="EMBL/GenBank/DDBJ databases">
        <title>Complete sequence of chromosome of Frankia symbiont of Datisca glomerata.</title>
        <authorList>
            <consortium name="US DOE Joint Genome Institute"/>
            <person name="Lucas S."/>
            <person name="Han J."/>
            <person name="Lapidus A."/>
            <person name="Cheng J.-F."/>
            <person name="Goodwin L."/>
            <person name="Pitluck S."/>
            <person name="Peters L."/>
            <person name="Mikhailova N."/>
            <person name="Chertkov O."/>
            <person name="Teshima H."/>
            <person name="Han C."/>
            <person name="Tapia R."/>
            <person name="Land M."/>
            <person name="Hauser L."/>
            <person name="Kyrpides N."/>
            <person name="Ivanova N."/>
            <person name="Pagani I."/>
            <person name="Berry A."/>
            <person name="Pawlowski K."/>
            <person name="Persson T."/>
            <person name="Vanden Heuvel B."/>
            <person name="Benson D."/>
            <person name="Woyke T."/>
        </authorList>
    </citation>
    <scope>NUCLEOTIDE SEQUENCE [LARGE SCALE GENOMIC DNA]</scope>
    <source>
        <strain evidence="2">4085684</strain>
    </source>
</reference>
<dbReference type="HOGENOM" id="CLU_1675332_0_0_11"/>
<sequence length="157" mass="17491">MDSDLLRFSPIDRHWVPLTNRCNAVRDRKNSVEPLLSCNVQVRLNLILAKLSGPGLHLNECLPDTLASLHPNQTVRYVRLIRQDEGHLDKCIDLTGGRSEPRCDGSAELADRGYDSKECRGCASLLFLCATDSGYWKEPGGLPVLVNARRCYASPSR</sequence>
<dbReference type="AlphaFoldDB" id="F8B197"/>
<proteinExistence type="predicted"/>
<protein>
    <submittedName>
        <fullName evidence="1">Uncharacterized protein</fullName>
    </submittedName>
</protein>
<gene>
    <name evidence="1" type="ordered locus">FsymDg_1370</name>
</gene>
<evidence type="ECO:0000313" key="1">
    <source>
        <dbReference type="EMBL" id="AEH08842.1"/>
    </source>
</evidence>
<dbReference type="Proteomes" id="UP000001549">
    <property type="component" value="Chromosome"/>
</dbReference>
<organism evidence="1 2">
    <name type="scientific">Candidatus Protofrankia datiscae</name>
    <dbReference type="NCBI Taxonomy" id="2716812"/>
    <lineage>
        <taxon>Bacteria</taxon>
        <taxon>Bacillati</taxon>
        <taxon>Actinomycetota</taxon>
        <taxon>Actinomycetes</taxon>
        <taxon>Frankiales</taxon>
        <taxon>Frankiaceae</taxon>
        <taxon>Protofrankia</taxon>
    </lineage>
</organism>
<accession>F8B197</accession>
<keyword evidence="2" id="KW-1185">Reference proteome</keyword>
<dbReference type="EMBL" id="CP002801">
    <property type="protein sequence ID" value="AEH08842.1"/>
    <property type="molecule type" value="Genomic_DNA"/>
</dbReference>